<dbReference type="RefSeq" id="WP_137602428.1">
    <property type="nucleotide sequence ID" value="NZ_BJEB01000050.1"/>
</dbReference>
<feature type="transmembrane region" description="Helical" evidence="1">
    <location>
        <begin position="29"/>
        <end position="51"/>
    </location>
</feature>
<name>A0A5P1X1I3_9LACO</name>
<sequence>MILFVIIGGLMLIMSIFYLVNSIQQYGTWMWATFMTVLSIVIVGVGVWGMWPKWTGQEQTAGSAAKSAASSAAKSQNTSSNSSAAASIAATGKAGLTGQTSEQTAATAQKNVLTQLKKNFKSFGSVTYDEDSKTYFITPTDDNTVKSLNYIVQDPTQADAAGWSTLTGSIVKISKQLKSAMGAGYSLTVTKPASTEPMFTAKDGKTTYDIANQ</sequence>
<keyword evidence="1" id="KW-0812">Transmembrane</keyword>
<dbReference type="KEGG" id="lnn:F0161_07340"/>
<keyword evidence="1" id="KW-0472">Membrane</keyword>
<keyword evidence="3" id="KW-1185">Reference proteome</keyword>
<dbReference type="OrthoDB" id="2249663at2"/>
<protein>
    <submittedName>
        <fullName evidence="2">DUF308 domain-containing protein</fullName>
    </submittedName>
</protein>
<gene>
    <name evidence="2" type="ORF">F0161_07340</name>
</gene>
<feature type="transmembrane region" description="Helical" evidence="1">
    <location>
        <begin position="5"/>
        <end position="23"/>
    </location>
</feature>
<dbReference type="AlphaFoldDB" id="A0A5P1X1I3"/>
<organism evidence="2 3">
    <name type="scientific">Paucilactobacillus nenjiangensis</name>
    <dbReference type="NCBI Taxonomy" id="1296540"/>
    <lineage>
        <taxon>Bacteria</taxon>
        <taxon>Bacillati</taxon>
        <taxon>Bacillota</taxon>
        <taxon>Bacilli</taxon>
        <taxon>Lactobacillales</taxon>
        <taxon>Lactobacillaceae</taxon>
        <taxon>Paucilactobacillus</taxon>
    </lineage>
</organism>
<proteinExistence type="predicted"/>
<accession>A0A5P1X1I3</accession>
<evidence type="ECO:0000313" key="3">
    <source>
        <dbReference type="Proteomes" id="UP000325295"/>
    </source>
</evidence>
<evidence type="ECO:0000313" key="2">
    <source>
        <dbReference type="EMBL" id="QER67686.1"/>
    </source>
</evidence>
<dbReference type="Proteomes" id="UP000325295">
    <property type="component" value="Chromosome"/>
</dbReference>
<reference evidence="2 3" key="1">
    <citation type="submission" date="2019-09" db="EMBL/GenBank/DDBJ databases">
        <title>Complete Genome Sequence of Lactobacillus nenjiangensis SH-Y15, isolated from sauerkraut.</title>
        <authorList>
            <person name="Yang H."/>
        </authorList>
    </citation>
    <scope>NUCLEOTIDE SEQUENCE [LARGE SCALE GENOMIC DNA]</scope>
    <source>
        <strain evidence="2 3">SH-Y15</strain>
    </source>
</reference>
<evidence type="ECO:0000256" key="1">
    <source>
        <dbReference type="SAM" id="Phobius"/>
    </source>
</evidence>
<dbReference type="EMBL" id="CP043939">
    <property type="protein sequence ID" value="QER67686.1"/>
    <property type="molecule type" value="Genomic_DNA"/>
</dbReference>
<keyword evidence="1" id="KW-1133">Transmembrane helix</keyword>